<evidence type="ECO:0000256" key="9">
    <source>
        <dbReference type="SAM" id="Phobius"/>
    </source>
</evidence>
<feature type="transmembrane region" description="Helical" evidence="9">
    <location>
        <begin position="142"/>
        <end position="166"/>
    </location>
</feature>
<keyword evidence="12" id="KW-1185">Reference proteome</keyword>
<feature type="transmembrane region" description="Helical" evidence="9">
    <location>
        <begin position="29"/>
        <end position="50"/>
    </location>
</feature>
<reference evidence="11 12" key="1">
    <citation type="submission" date="2023-02" db="EMBL/GenBank/DDBJ databases">
        <title>The predominant lactic acid bacteria and yeasts involved in the spontaneous fermentation of millet during the production of the traditional porridge Hausa koko in Ghana.</title>
        <authorList>
            <person name="Atter A."/>
            <person name="Diaz M."/>
        </authorList>
    </citation>
    <scope>NUCLEOTIDE SEQUENCE [LARGE SCALE GENOMIC DNA]</scope>
    <source>
        <strain evidence="11 12">FI11640</strain>
    </source>
</reference>
<feature type="transmembrane region" description="Helical" evidence="9">
    <location>
        <begin position="70"/>
        <end position="90"/>
    </location>
</feature>
<comment type="function">
    <text evidence="8">The phosphoenolpyruvate-dependent sugar phosphotransferase system (PTS), a major carbohydrate active -transport system, catalyzes the phosphorylation of incoming sugar substrates concomitant with their translocation across the cell membrane.</text>
</comment>
<evidence type="ECO:0000313" key="12">
    <source>
        <dbReference type="Proteomes" id="UP001330016"/>
    </source>
</evidence>
<evidence type="ECO:0000259" key="10">
    <source>
        <dbReference type="PROSITE" id="PS51105"/>
    </source>
</evidence>
<dbReference type="PIRSF" id="PIRSF006351">
    <property type="entry name" value="PTS_EIIC-Cellobiose"/>
    <property type="match status" value="1"/>
</dbReference>
<protein>
    <recommendedName>
        <fullName evidence="8">Permease IIC component</fullName>
    </recommendedName>
</protein>
<dbReference type="PROSITE" id="PS51105">
    <property type="entry name" value="PTS_EIIC_TYPE_3"/>
    <property type="match status" value="1"/>
</dbReference>
<feature type="transmembrane region" description="Helical" evidence="9">
    <location>
        <begin position="102"/>
        <end position="122"/>
    </location>
</feature>
<keyword evidence="5 9" id="KW-0812">Transmembrane</keyword>
<organism evidence="11 12">
    <name type="scientific">Schleiferilactobacillus harbinensis</name>
    <dbReference type="NCBI Taxonomy" id="304207"/>
    <lineage>
        <taxon>Bacteria</taxon>
        <taxon>Bacillati</taxon>
        <taxon>Bacillota</taxon>
        <taxon>Bacilli</taxon>
        <taxon>Lactobacillales</taxon>
        <taxon>Lactobacillaceae</taxon>
        <taxon>Schleiferilactobacillus</taxon>
    </lineage>
</organism>
<evidence type="ECO:0000256" key="3">
    <source>
        <dbReference type="ARBA" id="ARBA00022475"/>
    </source>
</evidence>
<keyword evidence="2 8" id="KW-0813">Transport</keyword>
<dbReference type="Proteomes" id="UP001330016">
    <property type="component" value="Unassembled WGS sequence"/>
</dbReference>
<evidence type="ECO:0000256" key="4">
    <source>
        <dbReference type="ARBA" id="ARBA00022597"/>
    </source>
</evidence>
<keyword evidence="7 8" id="KW-0472">Membrane</keyword>
<dbReference type="InterPro" id="IPR051088">
    <property type="entry name" value="PTS_Sugar-EIIC/EIIB"/>
</dbReference>
<keyword evidence="6 9" id="KW-1133">Transmembrane helix</keyword>
<accession>A0ABU7T3R7</accession>
<keyword evidence="3 8" id="KW-1003">Cell membrane</keyword>
<feature type="domain" description="PTS EIIC type-3" evidence="10">
    <location>
        <begin position="5"/>
        <end position="424"/>
    </location>
</feature>
<proteinExistence type="predicted"/>
<evidence type="ECO:0000256" key="2">
    <source>
        <dbReference type="ARBA" id="ARBA00022448"/>
    </source>
</evidence>
<dbReference type="PANTHER" id="PTHR33989">
    <property type="match status" value="1"/>
</dbReference>
<feature type="transmembrane region" description="Helical" evidence="9">
    <location>
        <begin position="407"/>
        <end position="424"/>
    </location>
</feature>
<feature type="transmembrane region" description="Helical" evidence="9">
    <location>
        <begin position="237"/>
        <end position="265"/>
    </location>
</feature>
<dbReference type="Pfam" id="PF02378">
    <property type="entry name" value="PTS_EIIC"/>
    <property type="match status" value="1"/>
</dbReference>
<evidence type="ECO:0000313" key="11">
    <source>
        <dbReference type="EMBL" id="MEE6717253.1"/>
    </source>
</evidence>
<evidence type="ECO:0000256" key="8">
    <source>
        <dbReference type="PIRNR" id="PIRNR006351"/>
    </source>
</evidence>
<feature type="transmembrane region" description="Helical" evidence="9">
    <location>
        <begin position="178"/>
        <end position="206"/>
    </location>
</feature>
<dbReference type="InterPro" id="IPR003352">
    <property type="entry name" value="PTS_EIIC"/>
</dbReference>
<feature type="transmembrane region" description="Helical" evidence="9">
    <location>
        <begin position="299"/>
        <end position="322"/>
    </location>
</feature>
<dbReference type="NCBIfam" id="TIGR00410">
    <property type="entry name" value="lacE"/>
    <property type="match status" value="1"/>
</dbReference>
<keyword evidence="4 8" id="KW-0762">Sugar transport</keyword>
<dbReference type="PANTHER" id="PTHR33989:SF4">
    <property type="entry name" value="PTS SYSTEM N,N'-DIACETYLCHITOBIOSE-SPECIFIC EIIC COMPONENT"/>
    <property type="match status" value="1"/>
</dbReference>
<evidence type="ECO:0000256" key="1">
    <source>
        <dbReference type="ARBA" id="ARBA00004651"/>
    </source>
</evidence>
<comment type="subcellular location">
    <subcellularLocation>
        <location evidence="1">Cell membrane</location>
        <topology evidence="1">Multi-pass membrane protein</topology>
    </subcellularLocation>
</comment>
<dbReference type="InterPro" id="IPR004796">
    <property type="entry name" value="PTS_IIC_cello"/>
</dbReference>
<comment type="caution">
    <text evidence="11">The sequence shown here is derived from an EMBL/GenBank/DDBJ whole genome shotgun (WGS) entry which is preliminary data.</text>
</comment>
<evidence type="ECO:0000256" key="5">
    <source>
        <dbReference type="ARBA" id="ARBA00022692"/>
    </source>
</evidence>
<dbReference type="EMBL" id="JAQSGK010000105">
    <property type="protein sequence ID" value="MEE6717253.1"/>
    <property type="molecule type" value="Genomic_DNA"/>
</dbReference>
<dbReference type="RefSeq" id="WP_063516221.1">
    <property type="nucleotide sequence ID" value="NZ_CP041364.1"/>
</dbReference>
<evidence type="ECO:0000256" key="7">
    <source>
        <dbReference type="ARBA" id="ARBA00023136"/>
    </source>
</evidence>
<evidence type="ECO:0000256" key="6">
    <source>
        <dbReference type="ARBA" id="ARBA00022989"/>
    </source>
</evidence>
<dbReference type="InterPro" id="IPR004501">
    <property type="entry name" value="PTS_EIIC_3"/>
</dbReference>
<gene>
    <name evidence="11" type="ORF">PS435_15555</name>
</gene>
<dbReference type="GeneID" id="78508280"/>
<feature type="transmembrane region" description="Helical" evidence="9">
    <location>
        <begin position="342"/>
        <end position="362"/>
    </location>
</feature>
<feature type="transmembrane region" description="Helical" evidence="9">
    <location>
        <begin position="369"/>
        <end position="387"/>
    </location>
</feature>
<name>A0ABU7T3R7_9LACO</name>
<sequence length="450" mass="48961">MNDFVNNKILPPVMKFVNTKAIMALRDGMIFSIPFIMVGSVFLLLSSLPVPSWAAFMAKTGWSAWFNQAYNASFGIMALFAVLGIGYSWVKNEGFEPLSGGITALVGFILVMRPTAAIMNPAGTKVLIKDTSYLSGFIDRTWLGGQGMIAAIIIGLITGWIYSWFLRKNITIKLPEQVPANVAASFTALIPAFSITVMWEVVYILFDKFGHTTMTQFIYKVVQTPLQGVTDSFGGTLVIALIIPFMWFFGVHGAIIIGGIMGPLLQANALDNARILKAGKALTVANGGHIVTQSLLDQFGTVTGSGMTIGLVIFMVVFAKSAQMKSLGALEVAPAIFNINEPILFGLPIVMNPLMFIPFAITPAISMGLTYWAIKLGIIPLFTGFMPPWTTPPIISGFLVGASWKTAAWQALMLVMTFFIYLPFARRMDKQMYAEEQANLAAEEAAKKNA</sequence>